<dbReference type="Proteomes" id="UP000016842">
    <property type="component" value="Unassembled WGS sequence"/>
</dbReference>
<reference evidence="1 2" key="1">
    <citation type="journal article" date="2014" name="FEMS Microbiol. Lett.">
        <title>Genome sequencing analysis reveals virulence-related gene content of Ochrobactrum intermedium strain 229E, a urease-positive strain isolated from the human gastric niche.</title>
        <authorList>
            <person name="Kulkarni G.J."/>
            <person name="Shetty S."/>
            <person name="Dharne M.S."/>
            <person name="Shouche Y.S."/>
        </authorList>
    </citation>
    <scope>NUCLEOTIDE SEQUENCE [LARGE SCALE GENOMIC DNA]</scope>
    <source>
        <strain evidence="1 2">229E</strain>
    </source>
</reference>
<comment type="caution">
    <text evidence="1">The sequence shown here is derived from an EMBL/GenBank/DDBJ whole genome shotgun (WGS) entry which is preliminary data.</text>
</comment>
<protein>
    <submittedName>
        <fullName evidence="1">Uncharacterized protein</fullName>
    </submittedName>
</protein>
<name>U4VBL4_9HYPH</name>
<gene>
    <name evidence="1" type="ORF">Q644_11585</name>
</gene>
<proteinExistence type="predicted"/>
<dbReference type="AlphaFoldDB" id="U4VBL4"/>
<organism evidence="1 2">
    <name type="scientific">Brucella intermedia 229E</name>
    <dbReference type="NCBI Taxonomy" id="1337887"/>
    <lineage>
        <taxon>Bacteria</taxon>
        <taxon>Pseudomonadati</taxon>
        <taxon>Pseudomonadota</taxon>
        <taxon>Alphaproteobacteria</taxon>
        <taxon>Hyphomicrobiales</taxon>
        <taxon>Brucellaceae</taxon>
        <taxon>Brucella/Ochrobactrum group</taxon>
        <taxon>Brucella</taxon>
    </lineage>
</organism>
<evidence type="ECO:0000313" key="1">
    <source>
        <dbReference type="EMBL" id="ERM03360.1"/>
    </source>
</evidence>
<evidence type="ECO:0000313" key="2">
    <source>
        <dbReference type="Proteomes" id="UP000016842"/>
    </source>
</evidence>
<accession>U4VBL4</accession>
<sequence>MLVNSECAFFKQKGKLVAEAWANVEARCFARSQITMRQHGNLERQPEFVQTDGRSRE</sequence>
<dbReference type="EMBL" id="ASXJ01000019">
    <property type="protein sequence ID" value="ERM03360.1"/>
    <property type="molecule type" value="Genomic_DNA"/>
</dbReference>